<feature type="region of interest" description="Disordered" evidence="1">
    <location>
        <begin position="347"/>
        <end position="394"/>
    </location>
</feature>
<comment type="caution">
    <text evidence="2">The sequence shown here is derived from an EMBL/GenBank/DDBJ whole genome shotgun (WGS) entry which is preliminary data.</text>
</comment>
<dbReference type="Proteomes" id="UP000243797">
    <property type="component" value="Unassembled WGS sequence"/>
</dbReference>
<organism evidence="2 3">
    <name type="scientific">Sphaceloma murrayae</name>
    <dbReference type="NCBI Taxonomy" id="2082308"/>
    <lineage>
        <taxon>Eukaryota</taxon>
        <taxon>Fungi</taxon>
        <taxon>Dikarya</taxon>
        <taxon>Ascomycota</taxon>
        <taxon>Pezizomycotina</taxon>
        <taxon>Dothideomycetes</taxon>
        <taxon>Dothideomycetidae</taxon>
        <taxon>Myriangiales</taxon>
        <taxon>Elsinoaceae</taxon>
        <taxon>Sphaceloma</taxon>
    </lineage>
</organism>
<evidence type="ECO:0000313" key="2">
    <source>
        <dbReference type="EMBL" id="PNS16282.1"/>
    </source>
</evidence>
<feature type="compositionally biased region" description="Polar residues" evidence="1">
    <location>
        <begin position="73"/>
        <end position="93"/>
    </location>
</feature>
<evidence type="ECO:0000256" key="1">
    <source>
        <dbReference type="SAM" id="MobiDB-lite"/>
    </source>
</evidence>
<dbReference type="STRING" id="2082308.A0A2K1QMS5"/>
<feature type="compositionally biased region" description="Basic and acidic residues" evidence="1">
    <location>
        <begin position="364"/>
        <end position="385"/>
    </location>
</feature>
<feature type="compositionally biased region" description="Low complexity" evidence="1">
    <location>
        <begin position="112"/>
        <end position="124"/>
    </location>
</feature>
<name>A0A2K1QMS5_9PEZI</name>
<feature type="compositionally biased region" description="Polar residues" evidence="1">
    <location>
        <begin position="226"/>
        <end position="243"/>
    </location>
</feature>
<dbReference type="InParanoid" id="A0A2K1QMS5"/>
<feature type="compositionally biased region" description="Acidic residues" evidence="1">
    <location>
        <begin position="212"/>
        <end position="221"/>
    </location>
</feature>
<feature type="compositionally biased region" description="Low complexity" evidence="1">
    <location>
        <begin position="62"/>
        <end position="72"/>
    </location>
</feature>
<evidence type="ECO:0000313" key="3">
    <source>
        <dbReference type="Proteomes" id="UP000243797"/>
    </source>
</evidence>
<sequence length="394" mass="42629">MSHYHQNENQPHPSFAKPPQALQQPYPSPARQPLTSLAANIVSPRRAATAAAAGYHAHRKSQSYTSSYPQQQVHQEPSLISPQQPQHHNSQLSVHPPGEARGHPGQRRAHVSSSRSPLKRSSISILEDGKGLTYLKRRKLSLGDADSPPASGPRQGLYAEVPQPVPSAPHDAPLSSSNHDSSSTTPSTRQKRNDVRAKRAISQAARELAEQSSEDESEDSAGESQRSFNSLINYDPSSQTSVVTPRIGLRTPKIGAWGPNSQSGGREGRHQYLSAGQGQGQGRGGAAPEERREAKCPRSLALRLRLRVAVYKVLTGQTHVAFGRLRLFSRPEGMGTTVGIEGLLESTRRDKGDDGQGAMVVSGRSDRRARRDDGMGTIPEARESSGDETIEGDM</sequence>
<dbReference type="AlphaFoldDB" id="A0A2K1QMS5"/>
<dbReference type="EMBL" id="NKHZ01000058">
    <property type="protein sequence ID" value="PNS16282.1"/>
    <property type="molecule type" value="Genomic_DNA"/>
</dbReference>
<keyword evidence="3" id="KW-1185">Reference proteome</keyword>
<feature type="region of interest" description="Disordered" evidence="1">
    <location>
        <begin position="140"/>
        <end position="294"/>
    </location>
</feature>
<feature type="region of interest" description="Disordered" evidence="1">
    <location>
        <begin position="1"/>
        <end position="124"/>
    </location>
</feature>
<reference evidence="2 3" key="1">
    <citation type="submission" date="2017-06" db="EMBL/GenBank/DDBJ databases">
        <title>Draft genome sequence of a variant of Elsinoe murrayae.</title>
        <authorList>
            <person name="Cheng Q."/>
        </authorList>
    </citation>
    <scope>NUCLEOTIDE SEQUENCE [LARGE SCALE GENOMIC DNA]</scope>
    <source>
        <strain evidence="2 3">CQ-2017a</strain>
    </source>
</reference>
<proteinExistence type="predicted"/>
<feature type="compositionally biased region" description="Low complexity" evidence="1">
    <location>
        <begin position="175"/>
        <end position="188"/>
    </location>
</feature>
<protein>
    <submittedName>
        <fullName evidence="2">Uncharacterized protein</fullName>
    </submittedName>
</protein>
<accession>A0A2K1QMS5</accession>
<gene>
    <name evidence="2" type="ORF">CAC42_6389</name>
</gene>
<dbReference type="OrthoDB" id="3921021at2759"/>